<dbReference type="Proteomes" id="UP000435837">
    <property type="component" value="Unassembled WGS sequence"/>
</dbReference>
<comment type="caution">
    <text evidence="2">The sequence shown here is derived from an EMBL/GenBank/DDBJ whole genome shotgun (WGS) entry which is preliminary data.</text>
</comment>
<dbReference type="EMBL" id="BLIN01000007">
    <property type="protein sequence ID" value="GFE11669.1"/>
    <property type="molecule type" value="Genomic_DNA"/>
</dbReference>
<proteinExistence type="predicted"/>
<dbReference type="AlphaFoldDB" id="A0A640SJQ3"/>
<name>A0A640SJQ3_9ACTN</name>
<accession>A0A640SJQ3</accession>
<dbReference type="RefSeq" id="WP_159482682.1">
    <property type="nucleotide sequence ID" value="NZ_BAAATH010000008.1"/>
</dbReference>
<organism evidence="2 3">
    <name type="scientific">Streptomyces caniferus</name>
    <dbReference type="NCBI Taxonomy" id="285557"/>
    <lineage>
        <taxon>Bacteria</taxon>
        <taxon>Bacillati</taxon>
        <taxon>Actinomycetota</taxon>
        <taxon>Actinomycetes</taxon>
        <taxon>Kitasatosporales</taxon>
        <taxon>Streptomycetaceae</taxon>
        <taxon>Streptomyces</taxon>
    </lineage>
</organism>
<reference evidence="2 3" key="1">
    <citation type="submission" date="2019-12" db="EMBL/GenBank/DDBJ databases">
        <title>Whole genome shotgun sequence of Streptomyces caniferus NBRC 15389.</title>
        <authorList>
            <person name="Ichikawa N."/>
            <person name="Kimura A."/>
            <person name="Kitahashi Y."/>
            <person name="Komaki H."/>
            <person name="Tamura T."/>
        </authorList>
    </citation>
    <scope>NUCLEOTIDE SEQUENCE [LARGE SCALE GENOMIC DNA]</scope>
    <source>
        <strain evidence="2 3">NBRC 15389</strain>
    </source>
</reference>
<evidence type="ECO:0000313" key="3">
    <source>
        <dbReference type="Proteomes" id="UP000435837"/>
    </source>
</evidence>
<gene>
    <name evidence="2" type="ORF">Scani_79370</name>
</gene>
<sequence>MTADEIQPDAYPPPTAAGPSPETAEGMRDLDYPSPHTSDPLPHYFGDLLH</sequence>
<evidence type="ECO:0000313" key="2">
    <source>
        <dbReference type="EMBL" id="GFE11669.1"/>
    </source>
</evidence>
<protein>
    <submittedName>
        <fullName evidence="2">Uncharacterized protein</fullName>
    </submittedName>
</protein>
<evidence type="ECO:0000256" key="1">
    <source>
        <dbReference type="SAM" id="MobiDB-lite"/>
    </source>
</evidence>
<feature type="region of interest" description="Disordered" evidence="1">
    <location>
        <begin position="1"/>
        <end position="50"/>
    </location>
</feature>